<evidence type="ECO:0000256" key="5">
    <source>
        <dbReference type="SAM" id="MobiDB-lite"/>
    </source>
</evidence>
<keyword evidence="1" id="KW-0479">Metal-binding</keyword>
<dbReference type="EMBL" id="JNBR01001582">
    <property type="protein sequence ID" value="OQR85822.1"/>
    <property type="molecule type" value="Genomic_DNA"/>
</dbReference>
<dbReference type="SMART" id="SM00064">
    <property type="entry name" value="FYVE"/>
    <property type="match status" value="1"/>
</dbReference>
<dbReference type="InterPro" id="IPR000306">
    <property type="entry name" value="Znf_FYVE"/>
</dbReference>
<protein>
    <recommendedName>
        <fullName evidence="10">FYVE-type domain-containing protein</fullName>
    </recommendedName>
</protein>
<feature type="region of interest" description="Disordered" evidence="5">
    <location>
        <begin position="1315"/>
        <end position="1341"/>
    </location>
</feature>
<dbReference type="Gene3D" id="3.30.40.10">
    <property type="entry name" value="Zinc/RING finger domain, C3HC4 (zinc finger)"/>
    <property type="match status" value="1"/>
</dbReference>
<dbReference type="Gene3D" id="3.30.530.20">
    <property type="match status" value="3"/>
</dbReference>
<dbReference type="Proteomes" id="UP000243579">
    <property type="component" value="Unassembled WGS sequence"/>
</dbReference>
<dbReference type="OrthoDB" id="10452093at2759"/>
<dbReference type="InterPro" id="IPR013083">
    <property type="entry name" value="Znf_RING/FYVE/PHD"/>
</dbReference>
<keyword evidence="3" id="KW-0862">Zinc</keyword>
<feature type="region of interest" description="Disordered" evidence="5">
    <location>
        <begin position="427"/>
        <end position="461"/>
    </location>
</feature>
<dbReference type="InterPro" id="IPR002913">
    <property type="entry name" value="START_lipid-bd_dom"/>
</dbReference>
<accession>A0A1V9YJC8</accession>
<evidence type="ECO:0000259" key="7">
    <source>
        <dbReference type="PROSITE" id="PS50848"/>
    </source>
</evidence>
<dbReference type="PANTHER" id="PTHR13510">
    <property type="entry name" value="FYVE-FINGER-CONTAINING RAB5 EFFECTOR PROTEIN RABENOSYN-5-RELATED"/>
    <property type="match status" value="1"/>
</dbReference>
<dbReference type="InterPro" id="IPR023393">
    <property type="entry name" value="START-like_dom_sf"/>
</dbReference>
<evidence type="ECO:0000256" key="4">
    <source>
        <dbReference type="PROSITE-ProRule" id="PRU00091"/>
    </source>
</evidence>
<feature type="domain" description="FYVE-type" evidence="6">
    <location>
        <begin position="762"/>
        <end position="820"/>
    </location>
</feature>
<name>A0A1V9YJC8_ACHHY</name>
<dbReference type="PROSITE" id="PS50178">
    <property type="entry name" value="ZF_FYVE"/>
    <property type="match status" value="2"/>
</dbReference>
<evidence type="ECO:0000313" key="9">
    <source>
        <dbReference type="Proteomes" id="UP000243579"/>
    </source>
</evidence>
<evidence type="ECO:0000313" key="8">
    <source>
        <dbReference type="EMBL" id="OQR85822.1"/>
    </source>
</evidence>
<keyword evidence="2 4" id="KW-0863">Zinc-finger</keyword>
<dbReference type="GO" id="GO:0008270">
    <property type="term" value="F:zinc ion binding"/>
    <property type="evidence" value="ECO:0007669"/>
    <property type="project" value="UniProtKB-KW"/>
</dbReference>
<feature type="compositionally biased region" description="Low complexity" evidence="5">
    <location>
        <begin position="1315"/>
        <end position="1334"/>
    </location>
</feature>
<evidence type="ECO:0000256" key="1">
    <source>
        <dbReference type="ARBA" id="ARBA00022723"/>
    </source>
</evidence>
<dbReference type="SUPFAM" id="SSF57903">
    <property type="entry name" value="FYVE/PHD zinc finger"/>
    <property type="match status" value="2"/>
</dbReference>
<evidence type="ECO:0000259" key="6">
    <source>
        <dbReference type="PROSITE" id="PS50178"/>
    </source>
</evidence>
<feature type="domain" description="START" evidence="7">
    <location>
        <begin position="1019"/>
        <end position="1217"/>
    </location>
</feature>
<evidence type="ECO:0000256" key="2">
    <source>
        <dbReference type="ARBA" id="ARBA00022771"/>
    </source>
</evidence>
<dbReference type="GO" id="GO:0008289">
    <property type="term" value="F:lipid binding"/>
    <property type="evidence" value="ECO:0007669"/>
    <property type="project" value="InterPro"/>
</dbReference>
<evidence type="ECO:0000256" key="3">
    <source>
        <dbReference type="ARBA" id="ARBA00022833"/>
    </source>
</evidence>
<feature type="domain" description="FYVE-type" evidence="6">
    <location>
        <begin position="275"/>
        <end position="333"/>
    </location>
</feature>
<reference evidence="8 9" key="1">
    <citation type="journal article" date="2014" name="Genome Biol. Evol.">
        <title>The secreted proteins of Achlya hypogyna and Thraustotheca clavata identify the ancestral oomycete secretome and reveal gene acquisitions by horizontal gene transfer.</title>
        <authorList>
            <person name="Misner I."/>
            <person name="Blouin N."/>
            <person name="Leonard G."/>
            <person name="Richards T.A."/>
            <person name="Lane C.E."/>
        </authorList>
    </citation>
    <scope>NUCLEOTIDE SEQUENCE [LARGE SCALE GENOMIC DNA]</scope>
    <source>
        <strain evidence="8 9">ATCC 48635</strain>
    </source>
</reference>
<sequence>MSKRGGSQYPLPHNYFHCPELTPAHADSLTRLGKKALRSFLDKTLYPDDNLTWNYDSDCDGVKLFEGSIASKGLHLNKATIPYRALGKISATVEEVAALHEFDTRDKCLQYIKHLAPDLVDMIPLYTLLEPSVTRPHRRMFVKWSAGRSPMPMIKDRDFVYLESQDDFVFASGRRGWGFCQYSIELPFAPCLRDTTLGLIRGTLYHTGMVFLESDTPGVLDVIYHIASDFKGSIPHWVRRMGIKRRAQQITHLNEHLHTRRVSTRPAKHYSLGSGRRSTKCVHCGTCVRFRVGGNCKSCNEPVCSKCSRNWRVQRESGDVHVRVCNSCASSAQDASLWESSSSMYLSSTLSSSRSGSSAAKTDERFEADNLQILYESVTPGRERFLSIDDGLLTMGKPVEGPVRNTTAISAVDLSYLSMYGGNVPCHPDAEDPATSSAGYDEDDLTKSTVLSTADDPKSTATNDVMERYPLSDTFFPVPELSDNERTEYLRVGENALATFLNNVLGPVNPTLVWRPFGEFDGVKIVEADVPGFKVDRNLLPYRMTARIHGTIDEVAMLHASDTRQHCAEYVEQHSGNILDVIPLYSLLERSEANPYKQCYIKWSAHLSAVALIRDRDYVFVEMQDIVDLPSGRRGWAYCRVSIDLMSVMSLERTHLKLVRGVLHHYGAIFSESSTPGMLDVVMQMATDAKGSIPQWVRKLGMKNNVRHITLVEDYVHKLRMSSRISKGNSFLSTSSASTATATATTSTATATATTSTATSAPGNYKRCALCDAPSSPFKRFKSCESCGDLVCHRCSSLWNVNVKGKPRVRVCTACANDAQKGAWEIHDLDGTATSSSRETLVELLSSQRSSTAVSSQRGPAVATRVVTDTITAAALDQHNQQQTPAPAALGELGVDLSYLSVYNKKPDTASRASLAAAMDSVVYAGGFDDDSDDRDVTCSTLDSVQSIQISKRSFIRLGTSTWQQREIHLQDDGRRLCGERPMNHKRYPVPTAIFHCPPLPPADAEQYVTLGHTTFAAFLDALLEPDSNVRWSPLGEVDHVQVYEGEIPGLKLDRHTLPYRAIGRLHATLEEVAALHNFDSREKCLQYIYEYAGDIVDMMPLYTLTPTTGDSAMHRMYLKWVACATPVPMVRDRDFVFLETQNTFERDGRRGWAFCQYSVDLACCPSLKDTELNLVRGTLHYTGGVFMETADPDVLDVVYHLASNFKGHVPVLLRKIHIRNRAARKITSIEDYVARSRYNVAKRGASHRMDPDRCAVCAHGSGRLHRLHPCDGCHLPVCAHCSRRWSRKLICQVCAAGVRQDLVASMRGDVTASSRTLSSVDSVSSSSSSDGASPRQTLARLSGRSTEVDLSYLNLYRNGGGIPEEGVSPVSSSCVMSIEAGCWDEDEVVASNVESNESSKPHPGLRELLSRIAAKVH</sequence>
<evidence type="ECO:0008006" key="10">
    <source>
        <dbReference type="Google" id="ProtNLM"/>
    </source>
</evidence>
<dbReference type="InterPro" id="IPR017455">
    <property type="entry name" value="Znf_FYVE-rel"/>
</dbReference>
<gene>
    <name evidence="8" type="ORF">ACHHYP_11319</name>
</gene>
<dbReference type="PANTHER" id="PTHR13510:SF44">
    <property type="entry name" value="RABENOSYN-5"/>
    <property type="match status" value="1"/>
</dbReference>
<organism evidence="8 9">
    <name type="scientific">Achlya hypogyna</name>
    <name type="common">Oomycete</name>
    <name type="synonym">Protoachlya hypogyna</name>
    <dbReference type="NCBI Taxonomy" id="1202772"/>
    <lineage>
        <taxon>Eukaryota</taxon>
        <taxon>Sar</taxon>
        <taxon>Stramenopiles</taxon>
        <taxon>Oomycota</taxon>
        <taxon>Saprolegniomycetes</taxon>
        <taxon>Saprolegniales</taxon>
        <taxon>Achlyaceae</taxon>
        <taxon>Achlya</taxon>
    </lineage>
</organism>
<dbReference type="InterPro" id="IPR011011">
    <property type="entry name" value="Znf_FYVE_PHD"/>
</dbReference>
<keyword evidence="9" id="KW-1185">Reference proteome</keyword>
<dbReference type="SUPFAM" id="SSF55961">
    <property type="entry name" value="Bet v1-like"/>
    <property type="match status" value="3"/>
</dbReference>
<dbReference type="InterPro" id="IPR052727">
    <property type="entry name" value="Rab4/Rab5_effector"/>
</dbReference>
<dbReference type="PROSITE" id="PS50848">
    <property type="entry name" value="START"/>
    <property type="match status" value="1"/>
</dbReference>
<proteinExistence type="predicted"/>
<dbReference type="CDD" id="cd00065">
    <property type="entry name" value="FYVE_like_SF"/>
    <property type="match status" value="2"/>
</dbReference>
<comment type="caution">
    <text evidence="8">The sequence shown here is derived from an EMBL/GenBank/DDBJ whole genome shotgun (WGS) entry which is preliminary data.</text>
</comment>